<sequence length="437" mass="48904">MALVVLSRQPWAALAPRSNRHPLATGQWSDRNINTLIHVLDCFYRASGLRMNMRKSKIMGVHVEGGKVKHAASKLGCLILNTPFSYLGSKVGGSMSRVQAWKEVIDKVKSRLSKWKMKALSIGGRLTLLKSVLGSIPIFHMSIFRVPSSVLHTLESIRSHFFNGHEVGSNKATWVKWNSVLTAKDSGGLGVSSTMRFMGKIEAWVPGGGVLKDCTALYALENGKSVNVCTKLSDPSMDYSFRRKTRGGAEQVQLDALLELVSTVNLVPMGDRWVWTLESSGEFSVASLRKVIDEKRLPSVCSKTRWVKYVPIKVNVLAWKIKMDVLPTRLNISRRGIDIHSISCPICDCGVESSEHLFFRCKLTRQIARKISLWWNVNYEDVNSYDEWITWMVSLRLAAKSKLMFEGLDVKPRLVGTSGSKTPILFCCKSSSLLVFH</sequence>
<feature type="domain" description="Reverse transcriptase zinc-binding" evidence="1">
    <location>
        <begin position="283"/>
        <end position="367"/>
    </location>
</feature>
<evidence type="ECO:0000313" key="2">
    <source>
        <dbReference type="EMBL" id="GJT54805.1"/>
    </source>
</evidence>
<dbReference type="InterPro" id="IPR026960">
    <property type="entry name" value="RVT-Znf"/>
</dbReference>
<evidence type="ECO:0000259" key="1">
    <source>
        <dbReference type="Pfam" id="PF13966"/>
    </source>
</evidence>
<reference evidence="2" key="1">
    <citation type="journal article" date="2022" name="Int. J. Mol. Sci.">
        <title>Draft Genome of Tanacetum Coccineum: Genomic Comparison of Closely Related Tanacetum-Family Plants.</title>
        <authorList>
            <person name="Yamashiro T."/>
            <person name="Shiraishi A."/>
            <person name="Nakayama K."/>
            <person name="Satake H."/>
        </authorList>
    </citation>
    <scope>NUCLEOTIDE SEQUENCE</scope>
</reference>
<protein>
    <submittedName>
        <fullName evidence="2">RNA-directed DNA polymerase, eukaryota, reverse transcriptase zinc-binding domain protein</fullName>
    </submittedName>
</protein>
<keyword evidence="2" id="KW-0808">Transferase</keyword>
<reference evidence="2" key="2">
    <citation type="submission" date="2022-01" db="EMBL/GenBank/DDBJ databases">
        <authorList>
            <person name="Yamashiro T."/>
            <person name="Shiraishi A."/>
            <person name="Satake H."/>
            <person name="Nakayama K."/>
        </authorList>
    </citation>
    <scope>NUCLEOTIDE SEQUENCE</scope>
</reference>
<keyword evidence="2" id="KW-0548">Nucleotidyltransferase</keyword>
<proteinExistence type="predicted"/>
<evidence type="ECO:0000313" key="3">
    <source>
        <dbReference type="Proteomes" id="UP001151760"/>
    </source>
</evidence>
<comment type="caution">
    <text evidence="2">The sequence shown here is derived from an EMBL/GenBank/DDBJ whole genome shotgun (WGS) entry which is preliminary data.</text>
</comment>
<dbReference type="Proteomes" id="UP001151760">
    <property type="component" value="Unassembled WGS sequence"/>
</dbReference>
<dbReference type="PANTHER" id="PTHR33116:SF79">
    <property type="entry name" value="REVERSE TRANSCRIPTASE DOMAIN, ZINC FINGER, CCHC-TYPE-RELATED"/>
    <property type="match status" value="1"/>
</dbReference>
<dbReference type="PANTHER" id="PTHR33116">
    <property type="entry name" value="REVERSE TRANSCRIPTASE ZINC-BINDING DOMAIN-CONTAINING PROTEIN-RELATED-RELATED"/>
    <property type="match status" value="1"/>
</dbReference>
<name>A0ABQ5EV05_9ASTR</name>
<keyword evidence="3" id="KW-1185">Reference proteome</keyword>
<dbReference type="EMBL" id="BQNB010016704">
    <property type="protein sequence ID" value="GJT54805.1"/>
    <property type="molecule type" value="Genomic_DNA"/>
</dbReference>
<accession>A0ABQ5EV05</accession>
<gene>
    <name evidence="2" type="ORF">Tco_0989859</name>
</gene>
<keyword evidence="2" id="KW-0695">RNA-directed DNA polymerase</keyword>
<dbReference type="Pfam" id="PF13966">
    <property type="entry name" value="zf-RVT"/>
    <property type="match status" value="1"/>
</dbReference>
<organism evidence="2 3">
    <name type="scientific">Tanacetum coccineum</name>
    <dbReference type="NCBI Taxonomy" id="301880"/>
    <lineage>
        <taxon>Eukaryota</taxon>
        <taxon>Viridiplantae</taxon>
        <taxon>Streptophyta</taxon>
        <taxon>Embryophyta</taxon>
        <taxon>Tracheophyta</taxon>
        <taxon>Spermatophyta</taxon>
        <taxon>Magnoliopsida</taxon>
        <taxon>eudicotyledons</taxon>
        <taxon>Gunneridae</taxon>
        <taxon>Pentapetalae</taxon>
        <taxon>asterids</taxon>
        <taxon>campanulids</taxon>
        <taxon>Asterales</taxon>
        <taxon>Asteraceae</taxon>
        <taxon>Asteroideae</taxon>
        <taxon>Anthemideae</taxon>
        <taxon>Anthemidinae</taxon>
        <taxon>Tanacetum</taxon>
    </lineage>
</organism>
<dbReference type="GO" id="GO:0003964">
    <property type="term" value="F:RNA-directed DNA polymerase activity"/>
    <property type="evidence" value="ECO:0007669"/>
    <property type="project" value="UniProtKB-KW"/>
</dbReference>